<reference evidence="1" key="1">
    <citation type="submission" date="2017-11" db="EMBL/GenBank/DDBJ databases">
        <title>Escherichia coli strain WF5-29 plasmid pWF5-29, complete sequence.</title>
        <authorList>
            <person name="Liu B.-T."/>
            <person name="Song F.-J."/>
        </authorList>
    </citation>
    <scope>NUCLEOTIDE SEQUENCE</scope>
    <source>
        <strain evidence="1">WF5-29</strain>
        <plasmid evidence="1">pWF5-29</plasmid>
    </source>
</reference>
<geneLocation type="plasmid" evidence="1">
    <name>pWF5-29</name>
</geneLocation>
<accession>A0A5S9CY85</accession>
<keyword evidence="1" id="KW-0614">Plasmid</keyword>
<organism evidence="1">
    <name type="scientific">Escherichia coli</name>
    <dbReference type="NCBI Taxonomy" id="562"/>
    <lineage>
        <taxon>Bacteria</taxon>
        <taxon>Pseudomonadati</taxon>
        <taxon>Pseudomonadota</taxon>
        <taxon>Gammaproteobacteria</taxon>
        <taxon>Enterobacterales</taxon>
        <taxon>Enterobacteriaceae</taxon>
        <taxon>Escherichia</taxon>
    </lineage>
</organism>
<protein>
    <submittedName>
        <fullName evidence="1">Uncharacterized protein</fullName>
    </submittedName>
</protein>
<sequence>MSDYCPVFSGPDGQHPTHAKSLVIYNGDGINLRKPVIGGVGQQHAI</sequence>
<evidence type="ECO:0000313" key="1">
    <source>
        <dbReference type="EMBL" id="AVX49420.1"/>
    </source>
</evidence>
<name>A0A5S9CY85_ECOLX</name>
<dbReference type="EMBL" id="MG385063">
    <property type="protein sequence ID" value="AVX49420.1"/>
    <property type="molecule type" value="Genomic_DNA"/>
</dbReference>
<proteinExistence type="predicted"/>
<dbReference type="AlphaFoldDB" id="A0A5S9CY85"/>